<sequence length="108" mass="11623">MLWAYRPSSLRDHEATGSLGPWACKAPRALEVLEPSGAQAFRPSQLERVEPLRPSSIGMSGHLGLLSPQCHRARVAPGHGSFPGIARSLGFVSRVSARMVVSRSHIDA</sequence>
<protein>
    <submittedName>
        <fullName evidence="1">Uncharacterized protein</fullName>
    </submittedName>
</protein>
<proteinExistence type="predicted"/>
<accession>A0A218XI81</accession>
<gene>
    <name evidence="1" type="ORF">CDL15_Pgr000920</name>
</gene>
<evidence type="ECO:0000313" key="2">
    <source>
        <dbReference type="Proteomes" id="UP000197138"/>
    </source>
</evidence>
<evidence type="ECO:0000313" key="1">
    <source>
        <dbReference type="EMBL" id="OWM84480.1"/>
    </source>
</evidence>
<dbReference type="AlphaFoldDB" id="A0A218XI81"/>
<name>A0A218XI81_PUNGR</name>
<reference evidence="2" key="1">
    <citation type="journal article" date="2017" name="Plant J.">
        <title>The pomegranate (Punica granatum L.) genome and the genomics of punicalagin biosynthesis.</title>
        <authorList>
            <person name="Qin G."/>
            <person name="Xu C."/>
            <person name="Ming R."/>
            <person name="Tang H."/>
            <person name="Guyot R."/>
            <person name="Kramer E.M."/>
            <person name="Hu Y."/>
            <person name="Yi X."/>
            <person name="Qi Y."/>
            <person name="Xu X."/>
            <person name="Gao Z."/>
            <person name="Pan H."/>
            <person name="Jian J."/>
            <person name="Tian Y."/>
            <person name="Yue Z."/>
            <person name="Xu Y."/>
        </authorList>
    </citation>
    <scope>NUCLEOTIDE SEQUENCE [LARGE SCALE GENOMIC DNA]</scope>
    <source>
        <strain evidence="2">cv. Dabenzi</strain>
    </source>
</reference>
<dbReference type="EMBL" id="MTKT01001357">
    <property type="protein sequence ID" value="OWM84480.1"/>
    <property type="molecule type" value="Genomic_DNA"/>
</dbReference>
<organism evidence="1 2">
    <name type="scientific">Punica granatum</name>
    <name type="common">Pomegranate</name>
    <dbReference type="NCBI Taxonomy" id="22663"/>
    <lineage>
        <taxon>Eukaryota</taxon>
        <taxon>Viridiplantae</taxon>
        <taxon>Streptophyta</taxon>
        <taxon>Embryophyta</taxon>
        <taxon>Tracheophyta</taxon>
        <taxon>Spermatophyta</taxon>
        <taxon>Magnoliopsida</taxon>
        <taxon>eudicotyledons</taxon>
        <taxon>Gunneridae</taxon>
        <taxon>Pentapetalae</taxon>
        <taxon>rosids</taxon>
        <taxon>malvids</taxon>
        <taxon>Myrtales</taxon>
        <taxon>Lythraceae</taxon>
        <taxon>Punica</taxon>
    </lineage>
</organism>
<dbReference type="Proteomes" id="UP000197138">
    <property type="component" value="Unassembled WGS sequence"/>
</dbReference>
<comment type="caution">
    <text evidence="1">The sequence shown here is derived from an EMBL/GenBank/DDBJ whole genome shotgun (WGS) entry which is preliminary data.</text>
</comment>